<keyword evidence="1" id="KW-0472">Membrane</keyword>
<keyword evidence="1" id="KW-0812">Transmembrane</keyword>
<feature type="transmembrane region" description="Helical" evidence="1">
    <location>
        <begin position="103"/>
        <end position="125"/>
    </location>
</feature>
<evidence type="ECO:0000313" key="3">
    <source>
        <dbReference type="Proteomes" id="UP000077266"/>
    </source>
</evidence>
<dbReference type="InParanoid" id="A0A165BWS3"/>
<dbReference type="EMBL" id="KV426395">
    <property type="protein sequence ID" value="KZV81385.1"/>
    <property type="molecule type" value="Genomic_DNA"/>
</dbReference>
<sequence>MPPAPFYPPADASTYRDLFLFEERPKANAAKLKRTETRYQGPHPPLSSVLSSLIHRPVSAVSWPSKSSSSSYSRARSCLDFIQFMLVRPTGSFLRDFLPTFPYLEAVGLFVAVMTLVLFIATGTYTEKISYTNKYVPLSPSCPRVVWEGVADGALLGED</sequence>
<name>A0A165BWS3_EXIGL</name>
<evidence type="ECO:0000256" key="1">
    <source>
        <dbReference type="SAM" id="Phobius"/>
    </source>
</evidence>
<gene>
    <name evidence="2" type="ORF">EXIGLDRAFT_658323</name>
</gene>
<feature type="non-terminal residue" evidence="2">
    <location>
        <position position="159"/>
    </location>
</feature>
<dbReference type="Proteomes" id="UP000077266">
    <property type="component" value="Unassembled WGS sequence"/>
</dbReference>
<reference evidence="2 3" key="1">
    <citation type="journal article" date="2016" name="Mol. Biol. Evol.">
        <title>Comparative Genomics of Early-Diverging Mushroom-Forming Fungi Provides Insights into the Origins of Lignocellulose Decay Capabilities.</title>
        <authorList>
            <person name="Nagy L.G."/>
            <person name="Riley R."/>
            <person name="Tritt A."/>
            <person name="Adam C."/>
            <person name="Daum C."/>
            <person name="Floudas D."/>
            <person name="Sun H."/>
            <person name="Yadav J.S."/>
            <person name="Pangilinan J."/>
            <person name="Larsson K.H."/>
            <person name="Matsuura K."/>
            <person name="Barry K."/>
            <person name="Labutti K."/>
            <person name="Kuo R."/>
            <person name="Ohm R.A."/>
            <person name="Bhattacharya S.S."/>
            <person name="Shirouzu T."/>
            <person name="Yoshinaga Y."/>
            <person name="Martin F.M."/>
            <person name="Grigoriev I.V."/>
            <person name="Hibbett D.S."/>
        </authorList>
    </citation>
    <scope>NUCLEOTIDE SEQUENCE [LARGE SCALE GENOMIC DNA]</scope>
    <source>
        <strain evidence="2 3">HHB12029</strain>
    </source>
</reference>
<keyword evidence="1" id="KW-1133">Transmembrane helix</keyword>
<protein>
    <submittedName>
        <fullName evidence="2">Uncharacterized protein</fullName>
    </submittedName>
</protein>
<dbReference type="OrthoDB" id="5599171at2759"/>
<dbReference type="AlphaFoldDB" id="A0A165BWS3"/>
<evidence type="ECO:0000313" key="2">
    <source>
        <dbReference type="EMBL" id="KZV81385.1"/>
    </source>
</evidence>
<keyword evidence="3" id="KW-1185">Reference proteome</keyword>
<dbReference type="STRING" id="1314781.A0A165BWS3"/>
<organism evidence="2 3">
    <name type="scientific">Exidia glandulosa HHB12029</name>
    <dbReference type="NCBI Taxonomy" id="1314781"/>
    <lineage>
        <taxon>Eukaryota</taxon>
        <taxon>Fungi</taxon>
        <taxon>Dikarya</taxon>
        <taxon>Basidiomycota</taxon>
        <taxon>Agaricomycotina</taxon>
        <taxon>Agaricomycetes</taxon>
        <taxon>Auriculariales</taxon>
        <taxon>Exidiaceae</taxon>
        <taxon>Exidia</taxon>
    </lineage>
</organism>
<proteinExistence type="predicted"/>
<accession>A0A165BWS3</accession>